<accession>A0A382E927</accession>
<proteinExistence type="predicted"/>
<sequence length="57" mass="6488">MEMPAVNLMSPYAFPHRLRFPDRDEPFLYPVIFIISGLYAAYNESPIPAAIFITGIL</sequence>
<organism evidence="1">
    <name type="scientific">marine metagenome</name>
    <dbReference type="NCBI Taxonomy" id="408172"/>
    <lineage>
        <taxon>unclassified sequences</taxon>
        <taxon>metagenomes</taxon>
        <taxon>ecological metagenomes</taxon>
    </lineage>
</organism>
<reference evidence="1" key="1">
    <citation type="submission" date="2018-05" db="EMBL/GenBank/DDBJ databases">
        <authorList>
            <person name="Lanie J.A."/>
            <person name="Ng W.-L."/>
            <person name="Kazmierczak K.M."/>
            <person name="Andrzejewski T.M."/>
            <person name="Davidsen T.M."/>
            <person name="Wayne K.J."/>
            <person name="Tettelin H."/>
            <person name="Glass J.I."/>
            <person name="Rusch D."/>
            <person name="Podicherti R."/>
            <person name="Tsui H.-C.T."/>
            <person name="Winkler M.E."/>
        </authorList>
    </citation>
    <scope>NUCLEOTIDE SEQUENCE</scope>
</reference>
<dbReference type="EMBL" id="UINC01043199">
    <property type="protein sequence ID" value="SVB46899.1"/>
    <property type="molecule type" value="Genomic_DNA"/>
</dbReference>
<gene>
    <name evidence="1" type="ORF">METZ01_LOCUS199753</name>
</gene>
<dbReference type="AlphaFoldDB" id="A0A382E927"/>
<evidence type="ECO:0000313" key="1">
    <source>
        <dbReference type="EMBL" id="SVB46899.1"/>
    </source>
</evidence>
<protein>
    <submittedName>
        <fullName evidence="1">Uncharacterized protein</fullName>
    </submittedName>
</protein>
<name>A0A382E927_9ZZZZ</name>